<gene>
    <name evidence="1" type="ORF">V8247_01175</name>
</gene>
<sequence>MRINQIKQALSLMVIVLIVVALIGCSKVPVPNVSSEQAQAIASNVIPEIVLVKASGVPTIHQEGYWLVRYYVGDTFTEEELGWQADATPILENQGLLAQGSFQTLIFKIDDETGIILSKTATDTIPLAGPIT</sequence>
<reference evidence="1 2" key="1">
    <citation type="submission" date="2024-03" db="EMBL/GenBank/DDBJ databases">
        <title>A Dehalogenimonas Isolated from Estuarine Sediments Dihaloeliminates Chlorinated Alkanes.</title>
        <authorList>
            <person name="Yang Y."/>
            <person name="Wang H."/>
        </authorList>
    </citation>
    <scope>NUCLEOTIDE SEQUENCE [LARGE SCALE GENOMIC DNA]</scope>
    <source>
        <strain evidence="1 2">W</strain>
    </source>
</reference>
<organism evidence="1 2">
    <name type="scientific">Candidatus Dehalogenimonas loeffleri</name>
    <dbReference type="NCBI Taxonomy" id="3127115"/>
    <lineage>
        <taxon>Bacteria</taxon>
        <taxon>Bacillati</taxon>
        <taxon>Chloroflexota</taxon>
        <taxon>Dehalococcoidia</taxon>
        <taxon>Dehalococcoidales</taxon>
        <taxon>Dehalococcoidaceae</taxon>
        <taxon>Dehalogenimonas</taxon>
    </lineage>
</organism>
<accession>A0ABZ2J3Z7</accession>
<evidence type="ECO:0000313" key="1">
    <source>
        <dbReference type="EMBL" id="WWX25613.1"/>
    </source>
</evidence>
<dbReference type="EMBL" id="CP146612">
    <property type="protein sequence ID" value="WWX25613.1"/>
    <property type="molecule type" value="Genomic_DNA"/>
</dbReference>
<dbReference type="Proteomes" id="UP001375370">
    <property type="component" value="Chromosome"/>
</dbReference>
<keyword evidence="2" id="KW-1185">Reference proteome</keyword>
<dbReference type="RefSeq" id="WP_338737942.1">
    <property type="nucleotide sequence ID" value="NZ_CP146612.1"/>
</dbReference>
<protein>
    <submittedName>
        <fullName evidence="1">Uncharacterized protein</fullName>
    </submittedName>
</protein>
<proteinExistence type="predicted"/>
<evidence type="ECO:0000313" key="2">
    <source>
        <dbReference type="Proteomes" id="UP001375370"/>
    </source>
</evidence>
<dbReference type="PROSITE" id="PS51257">
    <property type="entry name" value="PROKAR_LIPOPROTEIN"/>
    <property type="match status" value="1"/>
</dbReference>
<name>A0ABZ2J3Z7_9CHLR</name>